<dbReference type="Proteomes" id="UP000015101">
    <property type="component" value="Unassembled WGS sequence"/>
</dbReference>
<evidence type="ECO:0000313" key="2">
    <source>
        <dbReference type="EMBL" id="ESN96818.1"/>
    </source>
</evidence>
<organism evidence="3 4">
    <name type="scientific">Helobdella robusta</name>
    <name type="common">Californian leech</name>
    <dbReference type="NCBI Taxonomy" id="6412"/>
    <lineage>
        <taxon>Eukaryota</taxon>
        <taxon>Metazoa</taxon>
        <taxon>Spiralia</taxon>
        <taxon>Lophotrochozoa</taxon>
        <taxon>Annelida</taxon>
        <taxon>Clitellata</taxon>
        <taxon>Hirudinea</taxon>
        <taxon>Rhynchobdellida</taxon>
        <taxon>Glossiphoniidae</taxon>
        <taxon>Helobdella</taxon>
    </lineage>
</organism>
<name>T1FDG3_HELRO</name>
<accession>T1FDG3</accession>
<reference evidence="3" key="3">
    <citation type="submission" date="2015-06" db="UniProtKB">
        <authorList>
            <consortium name="EnsemblMetazoa"/>
        </authorList>
    </citation>
    <scope>IDENTIFICATION</scope>
</reference>
<evidence type="ECO:0000256" key="1">
    <source>
        <dbReference type="SAM" id="MobiDB-lite"/>
    </source>
</evidence>
<feature type="compositionally biased region" description="Low complexity" evidence="1">
    <location>
        <begin position="140"/>
        <end position="155"/>
    </location>
</feature>
<keyword evidence="4" id="KW-1185">Reference proteome</keyword>
<reference evidence="2 4" key="2">
    <citation type="journal article" date="2013" name="Nature">
        <title>Insights into bilaterian evolution from three spiralian genomes.</title>
        <authorList>
            <person name="Simakov O."/>
            <person name="Marletaz F."/>
            <person name="Cho S.J."/>
            <person name="Edsinger-Gonzales E."/>
            <person name="Havlak P."/>
            <person name="Hellsten U."/>
            <person name="Kuo D.H."/>
            <person name="Larsson T."/>
            <person name="Lv J."/>
            <person name="Arendt D."/>
            <person name="Savage R."/>
            <person name="Osoegawa K."/>
            <person name="de Jong P."/>
            <person name="Grimwood J."/>
            <person name="Chapman J.A."/>
            <person name="Shapiro H."/>
            <person name="Aerts A."/>
            <person name="Otillar R.P."/>
            <person name="Terry A.Y."/>
            <person name="Boore J.L."/>
            <person name="Grigoriev I.V."/>
            <person name="Lindberg D.R."/>
            <person name="Seaver E.C."/>
            <person name="Weisblat D.A."/>
            <person name="Putnam N.H."/>
            <person name="Rokhsar D.S."/>
        </authorList>
    </citation>
    <scope>NUCLEOTIDE SEQUENCE</scope>
</reference>
<dbReference type="GeneID" id="20206862"/>
<dbReference type="AlphaFoldDB" id="T1FDG3"/>
<dbReference type="CTD" id="20206862"/>
<proteinExistence type="predicted"/>
<dbReference type="EnsemblMetazoa" id="HelroT178613">
    <property type="protein sequence ID" value="HelroP178613"/>
    <property type="gene ID" value="HelroG178613"/>
</dbReference>
<evidence type="ECO:0000313" key="3">
    <source>
        <dbReference type="EnsemblMetazoa" id="HelroP178613"/>
    </source>
</evidence>
<evidence type="ECO:0000313" key="4">
    <source>
        <dbReference type="Proteomes" id="UP000015101"/>
    </source>
</evidence>
<gene>
    <name evidence="3" type="primary">20206862</name>
    <name evidence="2" type="ORF">HELRODRAFT_178613</name>
</gene>
<dbReference type="KEGG" id="hro:HELRODRAFT_178613"/>
<dbReference type="RefSeq" id="XP_009024968.1">
    <property type="nucleotide sequence ID" value="XM_009026720.1"/>
</dbReference>
<dbReference type="HOGENOM" id="CLU_1355978_0_0_1"/>
<reference evidence="4" key="1">
    <citation type="submission" date="2012-12" db="EMBL/GenBank/DDBJ databases">
        <authorList>
            <person name="Hellsten U."/>
            <person name="Grimwood J."/>
            <person name="Chapman J.A."/>
            <person name="Shapiro H."/>
            <person name="Aerts A."/>
            <person name="Otillar R.P."/>
            <person name="Terry A.Y."/>
            <person name="Boore J.L."/>
            <person name="Simakov O."/>
            <person name="Marletaz F."/>
            <person name="Cho S.-J."/>
            <person name="Edsinger-Gonzales E."/>
            <person name="Havlak P."/>
            <person name="Kuo D.-H."/>
            <person name="Larsson T."/>
            <person name="Lv J."/>
            <person name="Arendt D."/>
            <person name="Savage R."/>
            <person name="Osoegawa K."/>
            <person name="de Jong P."/>
            <person name="Lindberg D.R."/>
            <person name="Seaver E.C."/>
            <person name="Weisblat D.A."/>
            <person name="Putnam N.H."/>
            <person name="Grigoriev I.V."/>
            <person name="Rokhsar D.S."/>
        </authorList>
    </citation>
    <scope>NUCLEOTIDE SEQUENCE</scope>
</reference>
<feature type="region of interest" description="Disordered" evidence="1">
    <location>
        <begin position="125"/>
        <end position="202"/>
    </location>
</feature>
<dbReference type="InParanoid" id="T1FDG3"/>
<dbReference type="EMBL" id="KB097487">
    <property type="protein sequence ID" value="ESN96818.1"/>
    <property type="molecule type" value="Genomic_DNA"/>
</dbReference>
<dbReference type="OrthoDB" id="8066274at2759"/>
<protein>
    <submittedName>
        <fullName evidence="2 3">Uncharacterized protein</fullName>
    </submittedName>
</protein>
<feature type="compositionally biased region" description="Basic and acidic residues" evidence="1">
    <location>
        <begin position="175"/>
        <end position="202"/>
    </location>
</feature>
<dbReference type="EMBL" id="AMQM01006513">
    <property type="status" value="NOT_ANNOTATED_CDS"/>
    <property type="molecule type" value="Genomic_DNA"/>
</dbReference>
<sequence length="202" mass="22586">MTAQRTTTIGKRQAARSKMSASEVIQNKKKFYHTSNVNRCTSDNIIEHLKLVDVEVLSCYPALKKSYAQALANNDQSTSFKLCVDNKFANIVESANAWPEHVRVREWLFNINLMDSNNKSIINNNNGNNDGIKNGGGNKGSNNSKNNKSIDVNSNLMNNKSIVFNSKPFDSNNKPLDDSTKSIDKSEDKTVQMDKNNADNHE</sequence>
<feature type="compositionally biased region" description="Polar residues" evidence="1">
    <location>
        <begin position="156"/>
        <end position="174"/>
    </location>
</feature>